<evidence type="ECO:0000313" key="3">
    <source>
        <dbReference type="Proteomes" id="UP000306954"/>
    </source>
</evidence>
<organism evidence="2 3">
    <name type="scientific">Wallemia ichthyophaga</name>
    <dbReference type="NCBI Taxonomy" id="245174"/>
    <lineage>
        <taxon>Eukaryota</taxon>
        <taxon>Fungi</taxon>
        <taxon>Dikarya</taxon>
        <taxon>Basidiomycota</taxon>
        <taxon>Wallemiomycotina</taxon>
        <taxon>Wallemiomycetes</taxon>
        <taxon>Wallemiales</taxon>
        <taxon>Wallemiaceae</taxon>
        <taxon>Wallemia</taxon>
    </lineage>
</organism>
<name>A0A4T0HQU0_WALIC</name>
<reference evidence="2 3" key="1">
    <citation type="submission" date="2019-03" db="EMBL/GenBank/DDBJ databases">
        <title>Sequencing 23 genomes of Wallemia ichthyophaga.</title>
        <authorList>
            <person name="Gostincar C."/>
        </authorList>
    </citation>
    <scope>NUCLEOTIDE SEQUENCE [LARGE SCALE GENOMIC DNA]</scope>
    <source>
        <strain evidence="2 3">EXF-8621</strain>
    </source>
</reference>
<feature type="compositionally biased region" description="Acidic residues" evidence="1">
    <location>
        <begin position="538"/>
        <end position="547"/>
    </location>
</feature>
<dbReference type="EMBL" id="SPOF01000006">
    <property type="protein sequence ID" value="TIB15765.1"/>
    <property type="molecule type" value="Genomic_DNA"/>
</dbReference>
<gene>
    <name evidence="2" type="ORF">E3P90_00760</name>
</gene>
<evidence type="ECO:0000313" key="2">
    <source>
        <dbReference type="EMBL" id="TIB15765.1"/>
    </source>
</evidence>
<accession>A0A4T0HQU0</accession>
<comment type="caution">
    <text evidence="2">The sequence shown here is derived from an EMBL/GenBank/DDBJ whole genome shotgun (WGS) entry which is preliminary data.</text>
</comment>
<feature type="compositionally biased region" description="Low complexity" evidence="1">
    <location>
        <begin position="479"/>
        <end position="488"/>
    </location>
</feature>
<dbReference type="Proteomes" id="UP000306954">
    <property type="component" value="Unassembled WGS sequence"/>
</dbReference>
<proteinExistence type="predicted"/>
<evidence type="ECO:0000256" key="1">
    <source>
        <dbReference type="SAM" id="MobiDB-lite"/>
    </source>
</evidence>
<dbReference type="AlphaFoldDB" id="A0A4T0HQU0"/>
<feature type="region of interest" description="Disordered" evidence="1">
    <location>
        <begin position="479"/>
        <end position="547"/>
    </location>
</feature>
<sequence length="547" mass="59857">MICPHCASVGEYDDSARAYICSSSECAAVLGVYLDEGYVGGRGAVDAAQPTRKQTHPPASADHVQHALQSICTRILAPHLLAPALHVWQQASTRVYTRTPAAAFFLCACVLLGASTTNTHHSPAYSFSLPRILMAANIQPDAETVRRTVRTVRRIKRALNYQAGVDVCASVSAALDGLFAQAQRMREKGVETQFQDEQQLHTLDLRSVHNLARDLLTLASHTNYLDNRRRGRPVAVAMATLAIESHSSVSMGAGVGSSGRRQLIALLSRCANSDSTAPSLSISVSHRAVANATRELLSLLRKIARMHIPFLEQAICELKRKRRASNSGDHGTHTQNQKHRYTSLAWVGNVVQYALTHLDTQSLAHTFTPDLRRNKPSSSFNSAANTSNTPFAAAAVAFVRDRQPAVISVDASRRLIADIERVLGPAHAHPTRTRFTDKVSDDISDSELFSDEELASYLHSQNEVAAKQVVVGDRYDLTQSQMQSQTQSHEQKRKKRPVDDANTDANVQTRSTKATKATDITSTHIKPADIPDGMSMSEEFEDIIDDV</sequence>
<protein>
    <submittedName>
        <fullName evidence="2">Uncharacterized protein</fullName>
    </submittedName>
</protein>
<feature type="compositionally biased region" description="Polar residues" evidence="1">
    <location>
        <begin position="503"/>
        <end position="524"/>
    </location>
</feature>